<keyword evidence="2" id="KW-1185">Reference proteome</keyword>
<sequence>MSRFLYENSVSYKGYLIIPFVFGKADNYEIYSYKLLSEIGHKSQFHKAENPAAIYGSGVSNIVDIAKEHIEQNSEFVAQSDNFKSRYIYKNNLIIIFQEGNKCFYDHYPPELLNNIAAPKLFKSEYECLSWIKQGFDGRHVQQRAI</sequence>
<proteinExistence type="predicted"/>
<dbReference type="RefSeq" id="WP_181932171.1">
    <property type="nucleotide sequence ID" value="NZ_CP054698.1"/>
</dbReference>
<dbReference type="EMBL" id="CP054698">
    <property type="protein sequence ID" value="QMS89114.1"/>
    <property type="molecule type" value="Genomic_DNA"/>
</dbReference>
<evidence type="ECO:0000313" key="1">
    <source>
        <dbReference type="EMBL" id="QMS89114.1"/>
    </source>
</evidence>
<name>A0A7D7LDF1_9NOSO</name>
<reference evidence="2" key="1">
    <citation type="submission" date="2020-06" db="EMBL/GenBank/DDBJ databases">
        <title>Nostoc edaphicum CCNP1411 genome.</title>
        <authorList>
            <person name="Fidor A."/>
            <person name="Grabski M."/>
            <person name="Gawor J."/>
            <person name="Gromadka R."/>
            <person name="Wegrzyn G."/>
            <person name="Mazur-Marzec H."/>
        </authorList>
    </citation>
    <scope>NUCLEOTIDE SEQUENCE [LARGE SCALE GENOMIC DNA]</scope>
    <source>
        <strain evidence="2">CCNP1411</strain>
    </source>
</reference>
<dbReference type="Proteomes" id="UP000514713">
    <property type="component" value="Chromosome"/>
</dbReference>
<organism evidence="1 2">
    <name type="scientific">Nostoc edaphicum CCNP1411</name>
    <dbReference type="NCBI Taxonomy" id="1472755"/>
    <lineage>
        <taxon>Bacteria</taxon>
        <taxon>Bacillati</taxon>
        <taxon>Cyanobacteriota</taxon>
        <taxon>Cyanophyceae</taxon>
        <taxon>Nostocales</taxon>
        <taxon>Nostocaceae</taxon>
        <taxon>Nostoc</taxon>
    </lineage>
</organism>
<accession>A0A7D7LDF1</accession>
<gene>
    <name evidence="1" type="ORF">HUN01_16560</name>
</gene>
<dbReference type="AlphaFoldDB" id="A0A7D7LDF1"/>
<dbReference type="KEGG" id="ned:HUN01_16560"/>
<evidence type="ECO:0000313" key="2">
    <source>
        <dbReference type="Proteomes" id="UP000514713"/>
    </source>
</evidence>
<protein>
    <submittedName>
        <fullName evidence="1">Uncharacterized protein</fullName>
    </submittedName>
</protein>